<evidence type="ECO:0000259" key="9">
    <source>
        <dbReference type="PROSITE" id="PS50928"/>
    </source>
</evidence>
<dbReference type="Pfam" id="PF00528">
    <property type="entry name" value="BPD_transp_1"/>
    <property type="match status" value="2"/>
</dbReference>
<keyword evidence="3" id="KW-1003">Cell membrane</keyword>
<dbReference type="PROSITE" id="PS50928">
    <property type="entry name" value="ABC_TM1"/>
    <property type="match status" value="2"/>
</dbReference>
<reference evidence="10 11" key="1">
    <citation type="submission" date="2023-12" db="EMBL/GenBank/DDBJ databases">
        <title>Micromonospora sp. nov., isolated from Atacama Desert.</title>
        <authorList>
            <person name="Carro L."/>
            <person name="Golinska P."/>
            <person name="Klenk H.-P."/>
            <person name="Goodfellow M."/>
        </authorList>
    </citation>
    <scope>NUCLEOTIDE SEQUENCE [LARGE SCALE GENOMIC DNA]</scope>
    <source>
        <strain evidence="10 11">4G53</strain>
    </source>
</reference>
<dbReference type="InterPro" id="IPR000515">
    <property type="entry name" value="MetI-like"/>
</dbReference>
<evidence type="ECO:0000256" key="4">
    <source>
        <dbReference type="ARBA" id="ARBA00022519"/>
    </source>
</evidence>
<dbReference type="Gene3D" id="1.10.3720.10">
    <property type="entry name" value="MetI-like"/>
    <property type="match status" value="2"/>
</dbReference>
<dbReference type="PANTHER" id="PTHR43357:SF4">
    <property type="entry name" value="INNER MEMBRANE ABC TRANSPORTER PERMEASE PROTEIN YDCV"/>
    <property type="match status" value="1"/>
</dbReference>
<comment type="similarity">
    <text evidence="8">Belongs to the binding-protein-dependent transport system permease family.</text>
</comment>
<feature type="transmembrane region" description="Helical" evidence="8">
    <location>
        <begin position="414"/>
        <end position="434"/>
    </location>
</feature>
<feature type="transmembrane region" description="Helical" evidence="8">
    <location>
        <begin position="320"/>
        <end position="346"/>
    </location>
</feature>
<gene>
    <name evidence="10" type="ORF">U2F25_15295</name>
</gene>
<dbReference type="InterPro" id="IPR035906">
    <property type="entry name" value="MetI-like_sf"/>
</dbReference>
<evidence type="ECO:0000256" key="7">
    <source>
        <dbReference type="ARBA" id="ARBA00023136"/>
    </source>
</evidence>
<feature type="transmembrane region" description="Helical" evidence="8">
    <location>
        <begin position="548"/>
        <end position="570"/>
    </location>
</feature>
<feature type="domain" description="ABC transmembrane type-1" evidence="9">
    <location>
        <begin position="83"/>
        <end position="290"/>
    </location>
</feature>
<dbReference type="CDD" id="cd06261">
    <property type="entry name" value="TM_PBP2"/>
    <property type="match status" value="2"/>
</dbReference>
<evidence type="ECO:0000313" key="11">
    <source>
        <dbReference type="Proteomes" id="UP001290101"/>
    </source>
</evidence>
<evidence type="ECO:0000256" key="2">
    <source>
        <dbReference type="ARBA" id="ARBA00022448"/>
    </source>
</evidence>
<keyword evidence="6 8" id="KW-1133">Transmembrane helix</keyword>
<evidence type="ECO:0000313" key="10">
    <source>
        <dbReference type="EMBL" id="MDZ5490814.1"/>
    </source>
</evidence>
<feature type="transmembrane region" description="Helical" evidence="8">
    <location>
        <begin position="216"/>
        <end position="235"/>
    </location>
</feature>
<evidence type="ECO:0000256" key="1">
    <source>
        <dbReference type="ARBA" id="ARBA00004429"/>
    </source>
</evidence>
<feature type="transmembrane region" description="Helical" evidence="8">
    <location>
        <begin position="87"/>
        <end position="109"/>
    </location>
</feature>
<protein>
    <submittedName>
        <fullName evidence="10">Iron ABC transporter permease</fullName>
    </submittedName>
</protein>
<dbReference type="PANTHER" id="PTHR43357">
    <property type="entry name" value="INNER MEMBRANE ABC TRANSPORTER PERMEASE PROTEIN YDCV"/>
    <property type="match status" value="1"/>
</dbReference>
<dbReference type="EMBL" id="JAXOTQ010000017">
    <property type="protein sequence ID" value="MDZ5490814.1"/>
    <property type="molecule type" value="Genomic_DNA"/>
</dbReference>
<keyword evidence="11" id="KW-1185">Reference proteome</keyword>
<accession>A0ABU5JEB4</accession>
<feature type="transmembrane region" description="Helical" evidence="8">
    <location>
        <begin position="30"/>
        <end position="53"/>
    </location>
</feature>
<feature type="transmembrane region" description="Helical" evidence="8">
    <location>
        <begin position="494"/>
        <end position="515"/>
    </location>
</feature>
<dbReference type="Proteomes" id="UP001290101">
    <property type="component" value="Unassembled WGS sequence"/>
</dbReference>
<keyword evidence="2 8" id="KW-0813">Transport</keyword>
<comment type="subcellular location">
    <subcellularLocation>
        <location evidence="1">Cell inner membrane</location>
        <topology evidence="1">Multi-pass membrane protein</topology>
    </subcellularLocation>
    <subcellularLocation>
        <location evidence="8">Cell membrane</location>
        <topology evidence="8">Multi-pass membrane protein</topology>
    </subcellularLocation>
</comment>
<evidence type="ECO:0000256" key="3">
    <source>
        <dbReference type="ARBA" id="ARBA00022475"/>
    </source>
</evidence>
<name>A0ABU5JEB4_9ACTN</name>
<dbReference type="RefSeq" id="WP_322440880.1">
    <property type="nucleotide sequence ID" value="NZ_JAXOTQ010000017.1"/>
</dbReference>
<evidence type="ECO:0000256" key="6">
    <source>
        <dbReference type="ARBA" id="ARBA00022989"/>
    </source>
</evidence>
<feature type="transmembrane region" description="Helical" evidence="8">
    <location>
        <begin position="269"/>
        <end position="290"/>
    </location>
</feature>
<sequence>MTATAPTTSPRARATRTGFTLPRFGSNASFFVIVVVAAMLVLPPLVLMIWTSFTPGGSVTESGAISLGAYRDLVASDSFKDVAWDTAVFTVGASVLALALGSAMAWFVARTNMAGKGLVYACVFFSFAIPGMIEATGWILLFGKGAGIARGPVEDLIGWAPVVQSMPGIIIIQAWSWAPMVFLLLVGPFRAMDASLEEGALTSGARRSTVLRRISGPLLAPSIFAVLILVVVRAVQAFEIPLFLGSSAGIRTFTTEIYSSLRKSFRPDYATAAAFGTMLVVVLSLGLYLYHRATKLGSRFATVTGKAFRAREADLGHWRWVAGGVTFLILLGYVAPVLAMVMTSFWPQLGQGDGLGEFTMKNYEQVADYRGIWDGVTNSLYVGVVSATWATLLCLVAAYIIVRTKVRGRQSLDHILSVPMVIPGTVLGLAFLITFLRVPIGIYGTLWILVFAFVAHYAPYSMRYLQPALLQISPDIDDSSRVAGAGTLNVFRRILFPLLMPAIIGSWLYVFFHAFRDVSIASMLYTAATPVVATQLLDMWKDGTAGALSAYGSMLSGASIVIGGLAFWLAKRFGFKL</sequence>
<feature type="transmembrane region" description="Helical" evidence="8">
    <location>
        <begin position="440"/>
        <end position="458"/>
    </location>
</feature>
<feature type="domain" description="ABC transmembrane type-1" evidence="9">
    <location>
        <begin position="376"/>
        <end position="566"/>
    </location>
</feature>
<dbReference type="SUPFAM" id="SSF161098">
    <property type="entry name" value="MetI-like"/>
    <property type="match status" value="2"/>
</dbReference>
<evidence type="ECO:0000256" key="8">
    <source>
        <dbReference type="RuleBase" id="RU363032"/>
    </source>
</evidence>
<feature type="transmembrane region" description="Helical" evidence="8">
    <location>
        <begin position="162"/>
        <end position="186"/>
    </location>
</feature>
<feature type="transmembrane region" description="Helical" evidence="8">
    <location>
        <begin position="118"/>
        <end position="142"/>
    </location>
</feature>
<comment type="caution">
    <text evidence="10">The sequence shown here is derived from an EMBL/GenBank/DDBJ whole genome shotgun (WGS) entry which is preliminary data.</text>
</comment>
<keyword evidence="4" id="KW-0997">Cell inner membrane</keyword>
<feature type="transmembrane region" description="Helical" evidence="8">
    <location>
        <begin position="380"/>
        <end position="402"/>
    </location>
</feature>
<keyword evidence="7 8" id="KW-0472">Membrane</keyword>
<proteinExistence type="inferred from homology"/>
<keyword evidence="5 8" id="KW-0812">Transmembrane</keyword>
<organism evidence="10 11">
    <name type="scientific">Micromonospora sicca</name>
    <dbReference type="NCBI Taxonomy" id="2202420"/>
    <lineage>
        <taxon>Bacteria</taxon>
        <taxon>Bacillati</taxon>
        <taxon>Actinomycetota</taxon>
        <taxon>Actinomycetes</taxon>
        <taxon>Micromonosporales</taxon>
        <taxon>Micromonosporaceae</taxon>
        <taxon>Micromonospora</taxon>
    </lineage>
</organism>
<evidence type="ECO:0000256" key="5">
    <source>
        <dbReference type="ARBA" id="ARBA00022692"/>
    </source>
</evidence>